<evidence type="ECO:0000313" key="3">
    <source>
        <dbReference type="EMBL" id="KAF4658808.1"/>
    </source>
</evidence>
<gene>
    <name evidence="3" type="ORF">FOL47_007818</name>
</gene>
<feature type="signal peptide" evidence="2">
    <location>
        <begin position="1"/>
        <end position="19"/>
    </location>
</feature>
<protein>
    <submittedName>
        <fullName evidence="3">Uncharacterized protein</fullName>
    </submittedName>
</protein>
<dbReference type="EMBL" id="JAAPAO010000478">
    <property type="protein sequence ID" value="KAF4658808.1"/>
    <property type="molecule type" value="Genomic_DNA"/>
</dbReference>
<evidence type="ECO:0000313" key="4">
    <source>
        <dbReference type="Proteomes" id="UP000591131"/>
    </source>
</evidence>
<dbReference type="PROSITE" id="PS51257">
    <property type="entry name" value="PROKAR_LIPOPROTEIN"/>
    <property type="match status" value="1"/>
</dbReference>
<sequence>MKFIAAVVSAFIAVSLTGCSDDDSTTTAAPVTTIAPQATTKFMEPTGPSEVATTTSSSQSQQQTTAAPQTTGAAGASTTTGSAGSSCKKPEGEYCGSAMGMPATVELHDNSFDLNVAGMINAKDIGYTMESDCTTVAPDWNNADLIKLAESLGMNTQQLSQFMKCSYNANTNIFHVSVAGALNLDLSPDQCTN</sequence>
<proteinExistence type="predicted"/>
<dbReference type="OrthoDB" id="463674at2759"/>
<dbReference type="AlphaFoldDB" id="A0A7J6LHN6"/>
<feature type="compositionally biased region" description="Low complexity" evidence="1">
    <location>
        <begin position="52"/>
        <end position="86"/>
    </location>
</feature>
<feature type="chain" id="PRO_5029866381" evidence="2">
    <location>
        <begin position="20"/>
        <end position="193"/>
    </location>
</feature>
<dbReference type="Proteomes" id="UP000591131">
    <property type="component" value="Unassembled WGS sequence"/>
</dbReference>
<keyword evidence="4" id="KW-1185">Reference proteome</keyword>
<evidence type="ECO:0000256" key="2">
    <source>
        <dbReference type="SAM" id="SignalP"/>
    </source>
</evidence>
<keyword evidence="2" id="KW-0732">Signal</keyword>
<reference evidence="3 4" key="1">
    <citation type="submission" date="2020-04" db="EMBL/GenBank/DDBJ databases">
        <title>Perkinsus chesapeaki whole genome sequence.</title>
        <authorList>
            <person name="Bogema D.R."/>
        </authorList>
    </citation>
    <scope>NUCLEOTIDE SEQUENCE [LARGE SCALE GENOMIC DNA]</scope>
    <source>
        <strain evidence="3">ATCC PRA-425</strain>
    </source>
</reference>
<comment type="caution">
    <text evidence="3">The sequence shown here is derived from an EMBL/GenBank/DDBJ whole genome shotgun (WGS) entry which is preliminary data.</text>
</comment>
<name>A0A7J6LHN6_PERCH</name>
<accession>A0A7J6LHN6</accession>
<feature type="region of interest" description="Disordered" evidence="1">
    <location>
        <begin position="39"/>
        <end position="88"/>
    </location>
</feature>
<organism evidence="3 4">
    <name type="scientific">Perkinsus chesapeaki</name>
    <name type="common">Clam parasite</name>
    <name type="synonym">Perkinsus andrewsi</name>
    <dbReference type="NCBI Taxonomy" id="330153"/>
    <lineage>
        <taxon>Eukaryota</taxon>
        <taxon>Sar</taxon>
        <taxon>Alveolata</taxon>
        <taxon>Perkinsozoa</taxon>
        <taxon>Perkinsea</taxon>
        <taxon>Perkinsida</taxon>
        <taxon>Perkinsidae</taxon>
        <taxon>Perkinsus</taxon>
    </lineage>
</organism>
<evidence type="ECO:0000256" key="1">
    <source>
        <dbReference type="SAM" id="MobiDB-lite"/>
    </source>
</evidence>